<evidence type="ECO:0000313" key="3">
    <source>
        <dbReference type="EMBL" id="MEX1669039.1"/>
    </source>
</evidence>
<dbReference type="SUPFAM" id="SSF54637">
    <property type="entry name" value="Thioesterase/thiol ester dehydrase-isomerase"/>
    <property type="match status" value="1"/>
</dbReference>
<dbReference type="PANTHER" id="PTHR31793:SF27">
    <property type="entry name" value="NOVEL THIOESTERASE SUPERFAMILY DOMAIN AND SAPOSIN A-TYPE DOMAIN CONTAINING PROTEIN (0610012H03RIK)"/>
    <property type="match status" value="1"/>
</dbReference>
<dbReference type="GO" id="GO:0016787">
    <property type="term" value="F:hydrolase activity"/>
    <property type="evidence" value="ECO:0007669"/>
    <property type="project" value="UniProtKB-KW"/>
</dbReference>
<keyword evidence="2 3" id="KW-0378">Hydrolase</keyword>
<reference evidence="3 4" key="1">
    <citation type="journal article" date="2011" name="Int. J. Syst. Evol. Microbiol.">
        <title>Zhongshania antarctica gen. nov., sp. nov. and Zhongshania guokunii sp. nov., gammaproteobacteria respectively isolated from coastal attached (fast) ice and surface seawater of the Antarctic.</title>
        <authorList>
            <person name="Li H.J."/>
            <person name="Zhang X.Y."/>
            <person name="Chen C.X."/>
            <person name="Zhang Y.J."/>
            <person name="Gao Z.M."/>
            <person name="Yu Y."/>
            <person name="Chen X.L."/>
            <person name="Chen B."/>
            <person name="Zhang Y.Z."/>
        </authorList>
    </citation>
    <scope>NUCLEOTIDE SEQUENCE [LARGE SCALE GENOMIC DNA]</scope>
    <source>
        <strain evidence="3 4">ZS6-22T</strain>
    </source>
</reference>
<dbReference type="EC" id="3.1.2.-" evidence="3"/>
<comment type="caution">
    <text evidence="3">The sequence shown here is derived from an EMBL/GenBank/DDBJ whole genome shotgun (WGS) entry which is preliminary data.</text>
</comment>
<evidence type="ECO:0000256" key="1">
    <source>
        <dbReference type="ARBA" id="ARBA00005953"/>
    </source>
</evidence>
<dbReference type="Gene3D" id="3.10.129.10">
    <property type="entry name" value="Hotdog Thioesterase"/>
    <property type="match status" value="1"/>
</dbReference>
<evidence type="ECO:0000313" key="4">
    <source>
        <dbReference type="Proteomes" id="UP001557485"/>
    </source>
</evidence>
<keyword evidence="4" id="KW-1185">Reference proteome</keyword>
<dbReference type="InterPro" id="IPR029069">
    <property type="entry name" value="HotDog_dom_sf"/>
</dbReference>
<dbReference type="EMBL" id="JBFRYA010000006">
    <property type="protein sequence ID" value="MEX1669039.1"/>
    <property type="molecule type" value="Genomic_DNA"/>
</dbReference>
<comment type="similarity">
    <text evidence="1">Belongs to the 4-hydroxybenzoyl-CoA thioesterase family.</text>
</comment>
<dbReference type="RefSeq" id="WP_301027752.1">
    <property type="nucleotide sequence ID" value="NZ_JBFRYA010000006.1"/>
</dbReference>
<dbReference type="Pfam" id="PF13279">
    <property type="entry name" value="4HBT_2"/>
    <property type="match status" value="1"/>
</dbReference>
<name>A0ABV3U7S1_9GAMM</name>
<dbReference type="InterPro" id="IPR050563">
    <property type="entry name" value="4-hydroxybenzoyl-CoA_TE"/>
</dbReference>
<evidence type="ECO:0000256" key="2">
    <source>
        <dbReference type="ARBA" id="ARBA00022801"/>
    </source>
</evidence>
<accession>A0ABV3U7S1</accession>
<sequence>MLLYDISPRFCETDAMGHINNTVLPMWFEAARGAIFELFNPGQDLSKWNLILRKIDVDYLAQTSYEHPAQVRTRIGHVGSSSFVVEHELWQEGELTVRGSAVMIFYDYGAQQKRTIPPEIRAELQKLG</sequence>
<proteinExistence type="inferred from homology"/>
<dbReference type="Proteomes" id="UP001557485">
    <property type="component" value="Unassembled WGS sequence"/>
</dbReference>
<dbReference type="PANTHER" id="PTHR31793">
    <property type="entry name" value="4-HYDROXYBENZOYL-COA THIOESTERASE FAMILY MEMBER"/>
    <property type="match status" value="1"/>
</dbReference>
<protein>
    <submittedName>
        <fullName evidence="3">Acyl-CoA thioesterase</fullName>
        <ecNumber evidence="3">3.1.2.-</ecNumber>
    </submittedName>
</protein>
<dbReference type="CDD" id="cd00586">
    <property type="entry name" value="4HBT"/>
    <property type="match status" value="1"/>
</dbReference>
<gene>
    <name evidence="3" type="ORF">AB4876_08940</name>
</gene>
<organism evidence="3 4">
    <name type="scientific">Zhongshania guokunii</name>
    <dbReference type="NCBI Taxonomy" id="641783"/>
    <lineage>
        <taxon>Bacteria</taxon>
        <taxon>Pseudomonadati</taxon>
        <taxon>Pseudomonadota</taxon>
        <taxon>Gammaproteobacteria</taxon>
        <taxon>Cellvibrionales</taxon>
        <taxon>Spongiibacteraceae</taxon>
        <taxon>Zhongshania</taxon>
    </lineage>
</organism>